<dbReference type="GO" id="GO:0009307">
    <property type="term" value="P:DNA restriction-modification system"/>
    <property type="evidence" value="ECO:0007669"/>
    <property type="project" value="UniProtKB-KW"/>
</dbReference>
<geneLocation type="plasmid" evidence="3 4">
    <name>3</name>
</geneLocation>
<dbReference type="Gene3D" id="3.40.50.300">
    <property type="entry name" value="P-loop containing nucleotide triphosphate hydrolases"/>
    <property type="match status" value="2"/>
</dbReference>
<dbReference type="OrthoDB" id="5194627at2"/>
<dbReference type="InterPro" id="IPR014001">
    <property type="entry name" value="Helicase_ATP-bd"/>
</dbReference>
<dbReference type="Gene3D" id="3.90.1570.30">
    <property type="match status" value="1"/>
</dbReference>
<evidence type="ECO:0000256" key="1">
    <source>
        <dbReference type="SAM" id="Coils"/>
    </source>
</evidence>
<dbReference type="RefSeq" id="WP_134493238.1">
    <property type="nucleotide sequence ID" value="NZ_CP139087.1"/>
</dbReference>
<protein>
    <submittedName>
        <fullName evidence="3">Type I site-specific restriction-modification system, R (Restriction) subunit and related helicases</fullName>
    </submittedName>
</protein>
<keyword evidence="3" id="KW-0547">Nucleotide-binding</keyword>
<dbReference type="InterPro" id="IPR013670">
    <property type="entry name" value="EcoEI_R_C_dom"/>
</dbReference>
<dbReference type="InterPro" id="IPR006935">
    <property type="entry name" value="Helicase/UvrB_N"/>
</dbReference>
<keyword evidence="3" id="KW-0067">ATP-binding</keyword>
<dbReference type="Pfam" id="PF04851">
    <property type="entry name" value="ResIII"/>
    <property type="match status" value="1"/>
</dbReference>
<dbReference type="Proteomes" id="UP000294360">
    <property type="component" value="Plasmid 3"/>
</dbReference>
<dbReference type="AlphaFoldDB" id="A0A4V6INH8"/>
<dbReference type="KEGG" id="mtun:MTUNDRAET4_0008.2"/>
<dbReference type="GO" id="GO:0003677">
    <property type="term" value="F:DNA binding"/>
    <property type="evidence" value="ECO:0007669"/>
    <property type="project" value="UniProtKB-KW"/>
</dbReference>
<reference evidence="3 4" key="1">
    <citation type="submission" date="2019-03" db="EMBL/GenBank/DDBJ databases">
        <authorList>
            <person name="Kox A.R. M."/>
        </authorList>
    </citation>
    <scope>NUCLEOTIDE SEQUENCE [LARGE SCALE GENOMIC DNA]</scope>
    <source>
        <strain evidence="3">MTUNDRAET4 annotated genome</strain>
        <plasmid evidence="4">3</plasmid>
    </source>
</reference>
<keyword evidence="3" id="KW-0347">Helicase</keyword>
<proteinExistence type="predicted"/>
<dbReference type="SMART" id="SM00487">
    <property type="entry name" value="DEXDc"/>
    <property type="match status" value="1"/>
</dbReference>
<dbReference type="CDD" id="cd18799">
    <property type="entry name" value="SF2_C_EcoAI-like"/>
    <property type="match status" value="1"/>
</dbReference>
<evidence type="ECO:0000313" key="4">
    <source>
        <dbReference type="Proteomes" id="UP000294360"/>
    </source>
</evidence>
<dbReference type="SUPFAM" id="SSF52540">
    <property type="entry name" value="P-loop containing nucleoside triphosphate hydrolases"/>
    <property type="match status" value="2"/>
</dbReference>
<dbReference type="EMBL" id="LR536452">
    <property type="protein sequence ID" value="VFU17381.1"/>
    <property type="molecule type" value="Genomic_DNA"/>
</dbReference>
<dbReference type="Pfam" id="PF00271">
    <property type="entry name" value="Helicase_C"/>
    <property type="match status" value="1"/>
</dbReference>
<feature type="coiled-coil region" evidence="1">
    <location>
        <begin position="146"/>
        <end position="187"/>
    </location>
</feature>
<dbReference type="GO" id="GO:0005829">
    <property type="term" value="C:cytosol"/>
    <property type="evidence" value="ECO:0007669"/>
    <property type="project" value="TreeGrafter"/>
</dbReference>
<dbReference type="GO" id="GO:0005524">
    <property type="term" value="F:ATP binding"/>
    <property type="evidence" value="ECO:0007669"/>
    <property type="project" value="UniProtKB-KW"/>
</dbReference>
<dbReference type="PANTHER" id="PTHR47396:SF1">
    <property type="entry name" value="ATP-DEPENDENT HELICASE IRC3-RELATED"/>
    <property type="match status" value="1"/>
</dbReference>
<keyword evidence="1" id="KW-0175">Coiled coil</keyword>
<dbReference type="PROSITE" id="PS51192">
    <property type="entry name" value="HELICASE_ATP_BIND_1"/>
    <property type="match status" value="1"/>
</dbReference>
<evidence type="ECO:0000313" key="3">
    <source>
        <dbReference type="EMBL" id="VFU17381.1"/>
    </source>
</evidence>
<dbReference type="InterPro" id="IPR001650">
    <property type="entry name" value="Helicase_C-like"/>
</dbReference>
<dbReference type="GO" id="GO:0004386">
    <property type="term" value="F:helicase activity"/>
    <property type="evidence" value="ECO:0007669"/>
    <property type="project" value="UniProtKB-KW"/>
</dbReference>
<feature type="domain" description="Helicase ATP-binding" evidence="2">
    <location>
        <begin position="373"/>
        <end position="524"/>
    </location>
</feature>
<name>A0A4V6INH8_METTU</name>
<keyword evidence="3" id="KW-0378">Hydrolase</keyword>
<accession>A0A4V6INH8</accession>
<dbReference type="CDD" id="cd18032">
    <property type="entry name" value="DEXHc_RE_I_III_res"/>
    <property type="match status" value="1"/>
</dbReference>
<dbReference type="Pfam" id="PF04313">
    <property type="entry name" value="HSDR_N"/>
    <property type="match status" value="1"/>
</dbReference>
<dbReference type="Pfam" id="PF08463">
    <property type="entry name" value="EcoEI_R_C"/>
    <property type="match status" value="1"/>
</dbReference>
<dbReference type="InterPro" id="IPR007409">
    <property type="entry name" value="Restrct_endonuc_type1_HsdR_N"/>
</dbReference>
<dbReference type="GO" id="GO:0009035">
    <property type="term" value="F:type I site-specific deoxyribonuclease activity"/>
    <property type="evidence" value="ECO:0007669"/>
    <property type="project" value="UniProtKB-EC"/>
</dbReference>
<keyword evidence="3" id="KW-0614">Plasmid</keyword>
<dbReference type="InterPro" id="IPR050742">
    <property type="entry name" value="Helicase_Restrict-Modif_Enz"/>
</dbReference>
<gene>
    <name evidence="3" type="ORF">MTUNDRAET4_0008</name>
</gene>
<dbReference type="InterPro" id="IPR027417">
    <property type="entry name" value="P-loop_NTPase"/>
</dbReference>
<dbReference type="PANTHER" id="PTHR47396">
    <property type="entry name" value="TYPE I RESTRICTION ENZYME ECOKI R PROTEIN"/>
    <property type="match status" value="1"/>
</dbReference>
<organism evidence="3 4">
    <name type="scientific">Methylocella tundrae</name>
    <dbReference type="NCBI Taxonomy" id="227605"/>
    <lineage>
        <taxon>Bacteria</taxon>
        <taxon>Pseudomonadati</taxon>
        <taxon>Pseudomonadota</taxon>
        <taxon>Alphaproteobacteria</taxon>
        <taxon>Hyphomicrobiales</taxon>
        <taxon>Beijerinckiaceae</taxon>
        <taxon>Methylocella</taxon>
    </lineage>
</organism>
<evidence type="ECO:0000259" key="2">
    <source>
        <dbReference type="PROSITE" id="PS51192"/>
    </source>
</evidence>
<sequence>MKSRNFEILRGVWPELASLGGFAEAYTHDDPASALVKLRLFAENLTKDIYRDLGLPKPEHATFVDLLGNQSFAAITPKVVLDKLHALRIHGNKAAHGEPATTRSALWLLQEAFDLGRWLFVQYGKGDAAHIPTFEQPVPQGGDDSKGQLKGEKRRVLEKLAAQEAQMEALLRDLETARLATATAEKKVEEIQALASSSAATANLLEFNEATTRARIIDSLLATSAWNVAPGEAGTAEVGKEVEVKHQPTASGLGYADYVLWDDNGNPLAVIEAKKTAVDPERGRQQAKLYADGLEKMHGQRPVIFYTNGYDIWMWDDVLGYPPRKVFGYYSKDSLQYLVNFQRAGRKALNSLEPKVEIVNRLYQIEAIKRVSERFSDRHRKALIVQATGTGKTRVAIALAELLIRAGWVKRVLFLCDRRELRKQAKNAFGDFLSEPIRIVSSHVNQSASERIFLGTYPAMQKVYQSFDVGFFDLIIADESHRSIYNVYGDMFHYFDCLQIGLTATPIDFVSRNTFSLFGCEGQLPTANYDLEQAVQDGFLTPFEVFEHTTQFLREGIRLDILTKEQIQELEEQGEDPAQYDFSSEQIDKIIYNKDTNRAILRNLMENGLRDAIGQLPGKSIIFARNHQHAVLMRQMFDEMYPQYGGRFCQVIDNYDPRAEQLIDDFKGDGANSELTIAISVDMLDTGIDIPEILNLVFAKPVRSPVKFWQMIGRGTRLKPDLFGPGKDKNIFRIFDHWGNFERFEMGYRPAEPTQSKPLLQLVFEERVLLAETALRMSEVAIFDEVIELIAKDIEALPEESVSVRERWREKRAVSVPATLKAFAPATVAMLRQVVAPLMQWRNVRGLSDAYALDLLMARAQIAVLRKSADVADLKIDLLDRLSALQMHLNPVREKAEVIKRVKSNEFWNGVTVGDLESVRKPLREIMHHRDRQGAMPLPAKIIDVTEDATGFQTNRRATSLKTVDMKAYQQIVEAELKRHFDTNLTLKKIRAGEAVSEADIQALVSLVLIQSPNASRDLLQEFFADTALPLDFAIRSIVGLDPEAVAARFAEFARRHPSLTAKQTRFLGLLQNHIARFGSVTLDRLYEQPFTVVDADGLDGVFEKPEEIDDLLDILSVFAPPAAASGGTKQSPERTKH</sequence>
<dbReference type="REBASE" id="306455">
    <property type="entry name" value="MtuAET4ORF7P"/>
</dbReference>